<dbReference type="OrthoDB" id="9785233at2"/>
<keyword evidence="8" id="KW-0969">Cilium</keyword>
<dbReference type="InterPro" id="IPR025965">
    <property type="entry name" value="FlgD/Vpr_Ig-like"/>
</dbReference>
<sequence length="228" mass="24573">MEHVTNSLTEQLYWGDKKQVGKDQGDGKLGQEDFFRLLTQQMSMQDPTKPMDNDQMIAQMTNFTMAEGISDLSNEFKQFAANMTSNQALQASSMVGQKVLIPSDVSYFNGTRPVDGIVSLPQSGDNVQVRIKNEAGEIVHTIDMGTLPQGQHNFSWDGTLADGSKAPNGDYVIEATGSMGTQTEALPALTYGFVESVSMGGQGGIVLNLESIGRVDLRDVIQITSGGA</sequence>
<evidence type="ECO:0000256" key="1">
    <source>
        <dbReference type="ARBA" id="ARBA00010577"/>
    </source>
</evidence>
<protein>
    <recommendedName>
        <fullName evidence="2 5">Basal-body rod modification protein FlgD</fullName>
    </recommendedName>
</protein>
<dbReference type="Pfam" id="PF13860">
    <property type="entry name" value="FlgD_ig"/>
    <property type="match status" value="1"/>
</dbReference>
<dbReference type="EMBL" id="PIPQ01000002">
    <property type="protein sequence ID" value="RUO43014.1"/>
    <property type="molecule type" value="Genomic_DNA"/>
</dbReference>
<evidence type="ECO:0000313" key="8">
    <source>
        <dbReference type="EMBL" id="RUO43014.1"/>
    </source>
</evidence>
<keyword evidence="8" id="KW-0966">Cell projection</keyword>
<evidence type="ECO:0000259" key="6">
    <source>
        <dbReference type="Pfam" id="PF13860"/>
    </source>
</evidence>
<comment type="caution">
    <text evidence="8">The sequence shown here is derived from an EMBL/GenBank/DDBJ whole genome shotgun (WGS) entry which is preliminary data.</text>
</comment>
<comment type="function">
    <text evidence="4 5">Required for flagellar hook formation. May act as a scaffolding protein.</text>
</comment>
<dbReference type="Proteomes" id="UP000286976">
    <property type="component" value="Unassembled WGS sequence"/>
</dbReference>
<evidence type="ECO:0000313" key="9">
    <source>
        <dbReference type="Proteomes" id="UP000286976"/>
    </source>
</evidence>
<dbReference type="Pfam" id="PF13861">
    <property type="entry name" value="FLgD_tudor"/>
    <property type="match status" value="1"/>
</dbReference>
<evidence type="ECO:0000256" key="2">
    <source>
        <dbReference type="ARBA" id="ARBA00016013"/>
    </source>
</evidence>
<dbReference type="InterPro" id="IPR025963">
    <property type="entry name" value="FLgD_Tudor"/>
</dbReference>
<organism evidence="8 9">
    <name type="scientific">Aliidiomarina taiwanensis</name>
    <dbReference type="NCBI Taxonomy" id="946228"/>
    <lineage>
        <taxon>Bacteria</taxon>
        <taxon>Pseudomonadati</taxon>
        <taxon>Pseudomonadota</taxon>
        <taxon>Gammaproteobacteria</taxon>
        <taxon>Alteromonadales</taxon>
        <taxon>Idiomarinaceae</taxon>
        <taxon>Aliidiomarina</taxon>
    </lineage>
</organism>
<name>A0A432X804_9GAMM</name>
<dbReference type="InterPro" id="IPR005648">
    <property type="entry name" value="FlgD"/>
</dbReference>
<comment type="similarity">
    <text evidence="1 5">Belongs to the FlgD family.</text>
</comment>
<gene>
    <name evidence="8" type="ORF">CWE15_06320</name>
</gene>
<reference evidence="8 9" key="1">
    <citation type="journal article" date="2011" name="Front. Microbiol.">
        <title>Genomic signatures of strain selection and enhancement in Bacillus atrophaeus var. globigii, a historical biowarfare simulant.</title>
        <authorList>
            <person name="Gibbons H.S."/>
            <person name="Broomall S.M."/>
            <person name="McNew L.A."/>
            <person name="Daligault H."/>
            <person name="Chapman C."/>
            <person name="Bruce D."/>
            <person name="Karavis M."/>
            <person name="Krepps M."/>
            <person name="McGregor P.A."/>
            <person name="Hong C."/>
            <person name="Park K.H."/>
            <person name="Akmal A."/>
            <person name="Feldman A."/>
            <person name="Lin J.S."/>
            <person name="Chang W.E."/>
            <person name="Higgs B.W."/>
            <person name="Demirev P."/>
            <person name="Lindquist J."/>
            <person name="Liem A."/>
            <person name="Fochler E."/>
            <person name="Read T.D."/>
            <person name="Tapia R."/>
            <person name="Johnson S."/>
            <person name="Bishop-Lilly K.A."/>
            <person name="Detter C."/>
            <person name="Han C."/>
            <person name="Sozhamannan S."/>
            <person name="Rosenzweig C.N."/>
            <person name="Skowronski E.W."/>
        </authorList>
    </citation>
    <scope>NUCLEOTIDE SEQUENCE [LARGE SCALE GENOMIC DNA]</scope>
    <source>
        <strain evidence="8 9">AIT1</strain>
    </source>
</reference>
<dbReference type="Gene3D" id="2.30.30.910">
    <property type="match status" value="1"/>
</dbReference>
<accession>A0A432X804</accession>
<feature type="domain" description="FlgD Tudor-like" evidence="7">
    <location>
        <begin position="86"/>
        <end position="220"/>
    </location>
</feature>
<proteinExistence type="inferred from homology"/>
<dbReference type="Gene3D" id="2.60.40.4070">
    <property type="match status" value="1"/>
</dbReference>
<dbReference type="GO" id="GO:0044781">
    <property type="term" value="P:bacterial-type flagellum organization"/>
    <property type="evidence" value="ECO:0007669"/>
    <property type="project" value="UniProtKB-UniRule"/>
</dbReference>
<dbReference type="AlphaFoldDB" id="A0A432X804"/>
<evidence type="ECO:0000256" key="4">
    <source>
        <dbReference type="ARBA" id="ARBA00024746"/>
    </source>
</evidence>
<keyword evidence="8" id="KW-0282">Flagellum</keyword>
<dbReference type="Pfam" id="PF03963">
    <property type="entry name" value="FlgD"/>
    <property type="match status" value="1"/>
</dbReference>
<evidence type="ECO:0000256" key="5">
    <source>
        <dbReference type="RuleBase" id="RU362076"/>
    </source>
</evidence>
<feature type="domain" description="FlgD/Vpr Ig-like" evidence="6">
    <location>
        <begin position="105"/>
        <end position="178"/>
    </location>
</feature>
<evidence type="ECO:0000256" key="3">
    <source>
        <dbReference type="ARBA" id="ARBA00022795"/>
    </source>
</evidence>
<keyword evidence="9" id="KW-1185">Reference proteome</keyword>
<dbReference type="RefSeq" id="WP_126757230.1">
    <property type="nucleotide sequence ID" value="NZ_PIPQ01000002.1"/>
</dbReference>
<keyword evidence="3 5" id="KW-1005">Bacterial flagellum biogenesis</keyword>
<evidence type="ECO:0000259" key="7">
    <source>
        <dbReference type="Pfam" id="PF13861"/>
    </source>
</evidence>